<organism evidence="2 3">
    <name type="scientific">Ustilaginoidea virens</name>
    <name type="common">Rice false smut fungus</name>
    <name type="synonym">Villosiclava virens</name>
    <dbReference type="NCBI Taxonomy" id="1159556"/>
    <lineage>
        <taxon>Eukaryota</taxon>
        <taxon>Fungi</taxon>
        <taxon>Dikarya</taxon>
        <taxon>Ascomycota</taxon>
        <taxon>Pezizomycotina</taxon>
        <taxon>Sordariomycetes</taxon>
        <taxon>Hypocreomycetidae</taxon>
        <taxon>Hypocreales</taxon>
        <taxon>Clavicipitaceae</taxon>
        <taxon>Ustilaginoidea</taxon>
    </lineage>
</organism>
<dbReference type="PANTHER" id="PTHR40069">
    <property type="entry name" value="YWBE PROTEIN"/>
    <property type="match status" value="1"/>
</dbReference>
<feature type="compositionally biased region" description="Low complexity" evidence="1">
    <location>
        <begin position="127"/>
        <end position="144"/>
    </location>
</feature>
<protein>
    <recommendedName>
        <fullName evidence="4">MFS multidrug transporter</fullName>
    </recommendedName>
</protein>
<accession>A0A8E5HW49</accession>
<dbReference type="InterPro" id="IPR019240">
    <property type="entry name" value="DUF2196"/>
</dbReference>
<dbReference type="NCBIfam" id="TIGR03833">
    <property type="entry name" value="YwbE family protein"/>
    <property type="match status" value="1"/>
</dbReference>
<feature type="region of interest" description="Disordered" evidence="1">
    <location>
        <begin position="1"/>
        <end position="64"/>
    </location>
</feature>
<feature type="region of interest" description="Disordered" evidence="1">
    <location>
        <begin position="127"/>
        <end position="147"/>
    </location>
</feature>
<dbReference type="OrthoDB" id="20105at2759"/>
<dbReference type="RefSeq" id="XP_043000158.1">
    <property type="nucleotide sequence ID" value="XM_043144223.1"/>
</dbReference>
<dbReference type="KEGG" id="uvi:66067503"/>
<dbReference type="Pfam" id="PF09962">
    <property type="entry name" value="DUF2196"/>
    <property type="match status" value="1"/>
</dbReference>
<dbReference type="Proteomes" id="UP000027002">
    <property type="component" value="Chromosome 5"/>
</dbReference>
<name>A0A8E5HW49_USTVR</name>
<dbReference type="PANTHER" id="PTHR40069:SF1">
    <property type="entry name" value="YWBE PROTEIN"/>
    <property type="match status" value="1"/>
</dbReference>
<evidence type="ECO:0008006" key="4">
    <source>
        <dbReference type="Google" id="ProtNLM"/>
    </source>
</evidence>
<dbReference type="AlphaFoldDB" id="A0A8E5HW49"/>
<proteinExistence type="predicted"/>
<dbReference type="GeneID" id="66067503"/>
<reference evidence="2" key="1">
    <citation type="submission" date="2020-03" db="EMBL/GenBank/DDBJ databases">
        <title>A mixture of massive structural variations and highly conserved coding sequences in Ustilaginoidea virens genome.</title>
        <authorList>
            <person name="Zhang K."/>
            <person name="Zhao Z."/>
            <person name="Zhang Z."/>
            <person name="Li Y."/>
            <person name="Hsiang T."/>
            <person name="Sun W."/>
        </authorList>
    </citation>
    <scope>NUCLEOTIDE SEQUENCE</scope>
    <source>
        <strain evidence="2">UV-8b</strain>
    </source>
</reference>
<gene>
    <name evidence="2" type="ORF">UV8b_06726</name>
</gene>
<keyword evidence="3" id="KW-1185">Reference proteome</keyword>
<evidence type="ECO:0000313" key="2">
    <source>
        <dbReference type="EMBL" id="QUC22485.1"/>
    </source>
</evidence>
<dbReference type="EMBL" id="CP072757">
    <property type="protein sequence ID" value="QUC22485.1"/>
    <property type="molecule type" value="Genomic_DNA"/>
</dbReference>
<sequence length="220" mass="23339">MLNSSARGQRALRTWQSAMNRPRNRQPRPPRQNHSPGGHQADSTRRWTPSPATTPQQAAGAVPSVQQVVPGASVFVVLKKDQPTGKETAGVVADLLTRGDHPRGIKVRLQNGQVGRVQRMGLGSAAASGAVSPAGGTGVASGSSRFGRRCTDVRGDLDYPSEPPARSLADFLPPTQESVDEMSPGPESAASYVSVRCPVCDVFEGDEAAVSYHVERQHLN</sequence>
<feature type="compositionally biased region" description="Polar residues" evidence="1">
    <location>
        <begin position="46"/>
        <end position="57"/>
    </location>
</feature>
<evidence type="ECO:0000256" key="1">
    <source>
        <dbReference type="SAM" id="MobiDB-lite"/>
    </source>
</evidence>
<evidence type="ECO:0000313" key="3">
    <source>
        <dbReference type="Proteomes" id="UP000027002"/>
    </source>
</evidence>